<dbReference type="NCBIfam" id="TIGR00434">
    <property type="entry name" value="cysH"/>
    <property type="match status" value="1"/>
</dbReference>
<dbReference type="PANTHER" id="PTHR46509:SF1">
    <property type="entry name" value="PHOSPHOADENOSINE PHOSPHOSULFATE REDUCTASE"/>
    <property type="match status" value="1"/>
</dbReference>
<organism evidence="12 13">
    <name type="scientific">Brevibacillus brevis</name>
    <name type="common">Bacillus brevis</name>
    <dbReference type="NCBI Taxonomy" id="1393"/>
    <lineage>
        <taxon>Bacteria</taxon>
        <taxon>Bacillati</taxon>
        <taxon>Bacillota</taxon>
        <taxon>Bacilli</taxon>
        <taxon>Bacillales</taxon>
        <taxon>Paenibacillaceae</taxon>
        <taxon>Brevibacillus</taxon>
    </lineage>
</organism>
<evidence type="ECO:0000256" key="9">
    <source>
        <dbReference type="ARBA" id="ARBA00032041"/>
    </source>
</evidence>
<evidence type="ECO:0000256" key="4">
    <source>
        <dbReference type="ARBA" id="ARBA00024298"/>
    </source>
</evidence>
<keyword evidence="10" id="KW-0411">Iron-sulfur</keyword>
<dbReference type="GO" id="GO:0004604">
    <property type="term" value="F:phosphoadenylyl-sulfate reductase (thioredoxin) activity"/>
    <property type="evidence" value="ECO:0007669"/>
    <property type="project" value="UniProtKB-EC"/>
</dbReference>
<evidence type="ECO:0000256" key="7">
    <source>
        <dbReference type="ARBA" id="ARBA00029514"/>
    </source>
</evidence>
<dbReference type="PANTHER" id="PTHR46509">
    <property type="entry name" value="PHOSPHOADENOSINE PHOSPHOSULFATE REDUCTASE"/>
    <property type="match status" value="1"/>
</dbReference>
<dbReference type="InterPro" id="IPR004511">
    <property type="entry name" value="PAPS/APS_Rdtase"/>
</dbReference>
<keyword evidence="3 10" id="KW-0560">Oxidoreductase</keyword>
<dbReference type="Proteomes" id="UP001256827">
    <property type="component" value="Chromosome"/>
</dbReference>
<evidence type="ECO:0000256" key="3">
    <source>
        <dbReference type="ARBA" id="ARBA00023002"/>
    </source>
</evidence>
<dbReference type="Gene3D" id="3.40.50.620">
    <property type="entry name" value="HUPs"/>
    <property type="match status" value="1"/>
</dbReference>
<evidence type="ECO:0000256" key="6">
    <source>
        <dbReference type="ARBA" id="ARBA00024386"/>
    </source>
</evidence>
<feature type="active site" description="Nucleophile; cysteine thiosulfonate intermediate" evidence="10">
    <location>
        <position position="229"/>
    </location>
</feature>
<feature type="binding site" evidence="10">
    <location>
        <position position="206"/>
    </location>
    <ligand>
        <name>[4Fe-4S] cluster</name>
        <dbReference type="ChEBI" id="CHEBI:49883"/>
    </ligand>
</feature>
<keyword evidence="10" id="KW-0479">Metal-binding</keyword>
<dbReference type="EC" id="1.8.4.10" evidence="6 10"/>
<comment type="cofactor">
    <cofactor evidence="10">
        <name>[4Fe-4S] cluster</name>
        <dbReference type="ChEBI" id="CHEBI:49883"/>
    </cofactor>
    <text evidence="10">Binds 1 [4Fe-4S] cluster per subunit.</text>
</comment>
<dbReference type="InterPro" id="IPR002500">
    <property type="entry name" value="PAPS_reduct_dom"/>
</dbReference>
<evidence type="ECO:0000256" key="1">
    <source>
        <dbReference type="ARBA" id="ARBA00009732"/>
    </source>
</evidence>
<comment type="pathway">
    <text evidence="5 10">Sulfur metabolism; hydrogen sulfide biosynthesis; sulfite from sulfate.</text>
</comment>
<comment type="subcellular location">
    <subcellularLocation>
        <location evidence="10">Cytoplasm</location>
    </subcellularLocation>
</comment>
<keyword evidence="10" id="KW-0408">Iron</keyword>
<dbReference type="NCBIfam" id="TIGR02055">
    <property type="entry name" value="APS_reductase"/>
    <property type="match status" value="1"/>
</dbReference>
<dbReference type="CDD" id="cd23945">
    <property type="entry name" value="PAPS_reductase"/>
    <property type="match status" value="1"/>
</dbReference>
<dbReference type="InterPro" id="IPR011798">
    <property type="entry name" value="APS_reductase"/>
</dbReference>
<evidence type="ECO:0000259" key="11">
    <source>
        <dbReference type="Pfam" id="PF01507"/>
    </source>
</evidence>
<keyword evidence="2 10" id="KW-0963">Cytoplasm</keyword>
<accession>A0ABY9T8U1</accession>
<feature type="binding site" evidence="10">
    <location>
        <position position="203"/>
    </location>
    <ligand>
        <name>[4Fe-4S] cluster</name>
        <dbReference type="ChEBI" id="CHEBI:49883"/>
    </ligand>
</feature>
<evidence type="ECO:0000256" key="2">
    <source>
        <dbReference type="ARBA" id="ARBA00022490"/>
    </source>
</evidence>
<keyword evidence="13" id="KW-1185">Reference proteome</keyword>
<protein>
    <recommendedName>
        <fullName evidence="7 10">Adenosine 5'-phosphosulfate reductase</fullName>
        <shortName evidence="10">APS reductase</shortName>
        <ecNumber evidence="6 10">1.8.4.10</ecNumber>
    </recommendedName>
    <alternativeName>
        <fullName evidence="9 10">5'-adenylylsulfate reductase</fullName>
    </alternativeName>
    <alternativeName>
        <fullName evidence="8 10">Thioredoxin-dependent 5'-adenylylsulfate reductase</fullName>
    </alternativeName>
</protein>
<evidence type="ECO:0000256" key="10">
    <source>
        <dbReference type="HAMAP-Rule" id="MF_00063"/>
    </source>
</evidence>
<evidence type="ECO:0000256" key="8">
    <source>
        <dbReference type="ARBA" id="ARBA00030894"/>
    </source>
</evidence>
<feature type="binding site" evidence="10">
    <location>
        <position position="120"/>
    </location>
    <ligand>
        <name>[4Fe-4S] cluster</name>
        <dbReference type="ChEBI" id="CHEBI:49883"/>
    </ligand>
</feature>
<dbReference type="Pfam" id="PF01507">
    <property type="entry name" value="PAPS_reduct"/>
    <property type="match status" value="1"/>
</dbReference>
<proteinExistence type="inferred from homology"/>
<feature type="domain" description="Phosphoadenosine phosphosulphate reductase" evidence="11">
    <location>
        <begin position="39"/>
        <end position="209"/>
    </location>
</feature>
<dbReference type="PIRSF" id="PIRSF000857">
    <property type="entry name" value="PAPS_reductase"/>
    <property type="match status" value="1"/>
</dbReference>
<gene>
    <name evidence="10" type="primary">cysH</name>
    <name evidence="12" type="ORF">RGB73_09405</name>
</gene>
<dbReference type="InterPro" id="IPR014729">
    <property type="entry name" value="Rossmann-like_a/b/a_fold"/>
</dbReference>
<comment type="function">
    <text evidence="4 10">Catalyzes the formation of sulfite from adenosine 5'-phosphosulfate (APS) using thioredoxin as an electron donor.</text>
</comment>
<reference evidence="12 13" key="1">
    <citation type="submission" date="2023-09" db="EMBL/GenBank/DDBJ databases">
        <title>Complete Genome and Methylome dissection of Bacillus brevis NEB573 original source of BbsI restriction endonuclease.</title>
        <authorList>
            <person name="Fomenkov A."/>
            <person name="Roberts R.D."/>
        </authorList>
    </citation>
    <scope>NUCLEOTIDE SEQUENCE [LARGE SCALE GENOMIC DNA]</scope>
    <source>
        <strain evidence="12 13">NEB573</strain>
    </source>
</reference>
<evidence type="ECO:0000256" key="5">
    <source>
        <dbReference type="ARBA" id="ARBA00024327"/>
    </source>
</evidence>
<feature type="binding site" evidence="10">
    <location>
        <position position="121"/>
    </location>
    <ligand>
        <name>[4Fe-4S] cluster</name>
        <dbReference type="ChEBI" id="CHEBI:49883"/>
    </ligand>
</feature>
<dbReference type="NCBIfam" id="NF002537">
    <property type="entry name" value="PRK02090.1"/>
    <property type="match status" value="1"/>
</dbReference>
<evidence type="ECO:0000313" key="12">
    <source>
        <dbReference type="EMBL" id="WNC16516.1"/>
    </source>
</evidence>
<comment type="similarity">
    <text evidence="1 10">Belongs to the PAPS reductase family. CysH subfamily.</text>
</comment>
<name>A0ABY9T8U1_BREBE</name>
<dbReference type="HAMAP" id="MF_00063">
    <property type="entry name" value="CysH"/>
    <property type="match status" value="1"/>
</dbReference>
<dbReference type="EMBL" id="CP134050">
    <property type="protein sequence ID" value="WNC16516.1"/>
    <property type="molecule type" value="Genomic_DNA"/>
</dbReference>
<sequence>MSERHRMADEELEVWAYRLEAKAPMDVLVTAVENYAGGLVLASSFGAEDVVLIDMLHKLAPTIPVFYLDTNKHFPETYDTRDRLAERYGTSFIQVLPELTLEEQAQKHGDKLWERDPNLCCQLRKVKPLEKVLSGYQAWITGIRREQSPTRANAKKVEWDDKFGLVKFNPLADWTQAQVWEYIHAYGVPYNPLHDRNYPSIGCSVCTRAVLPGQDPRSGRWAGHEKTECGLHK</sequence>
<dbReference type="RefSeq" id="WP_310771247.1">
    <property type="nucleotide sequence ID" value="NZ_CP134050.1"/>
</dbReference>
<comment type="catalytic activity">
    <reaction evidence="10">
        <text>[thioredoxin]-disulfide + sulfite + AMP + 2 H(+) = adenosine 5'-phosphosulfate + [thioredoxin]-dithiol</text>
        <dbReference type="Rhea" id="RHEA:21976"/>
        <dbReference type="Rhea" id="RHEA-COMP:10698"/>
        <dbReference type="Rhea" id="RHEA-COMP:10700"/>
        <dbReference type="ChEBI" id="CHEBI:15378"/>
        <dbReference type="ChEBI" id="CHEBI:17359"/>
        <dbReference type="ChEBI" id="CHEBI:29950"/>
        <dbReference type="ChEBI" id="CHEBI:50058"/>
        <dbReference type="ChEBI" id="CHEBI:58243"/>
        <dbReference type="ChEBI" id="CHEBI:456215"/>
        <dbReference type="EC" id="1.8.4.10"/>
    </reaction>
</comment>
<dbReference type="SUPFAM" id="SSF52402">
    <property type="entry name" value="Adenine nucleotide alpha hydrolases-like"/>
    <property type="match status" value="1"/>
</dbReference>
<evidence type="ECO:0000313" key="13">
    <source>
        <dbReference type="Proteomes" id="UP001256827"/>
    </source>
</evidence>